<proteinExistence type="predicted"/>
<feature type="region of interest" description="Disordered" evidence="1">
    <location>
        <begin position="30"/>
        <end position="50"/>
    </location>
</feature>
<protein>
    <submittedName>
        <fullName evidence="2">Uncharacterized protein</fullName>
    </submittedName>
</protein>
<reference evidence="3" key="1">
    <citation type="journal article" date="2011" name="Nat. Biotechnol.">
        <title>The genomic sequence of the Chinese hamster ovary (CHO)-K1 cell line.</title>
        <authorList>
            <person name="Xu X."/>
            <person name="Nagarajan H."/>
            <person name="Lewis N.E."/>
            <person name="Pan S."/>
            <person name="Cai Z."/>
            <person name="Liu X."/>
            <person name="Chen W."/>
            <person name="Xie M."/>
            <person name="Wang W."/>
            <person name="Hammond S."/>
            <person name="Andersen M.R."/>
            <person name="Neff N."/>
            <person name="Passarelli B."/>
            <person name="Koh W."/>
            <person name="Fan H.C."/>
            <person name="Wang J."/>
            <person name="Gui Y."/>
            <person name="Lee K.H."/>
            <person name="Betenbaugh M.J."/>
            <person name="Quake S.R."/>
            <person name="Famili I."/>
            <person name="Palsson B.O."/>
            <person name="Wang J."/>
        </authorList>
    </citation>
    <scope>NUCLEOTIDE SEQUENCE [LARGE SCALE GENOMIC DNA]</scope>
    <source>
        <strain evidence="3">CHO K1 cell line</strain>
    </source>
</reference>
<dbReference type="AlphaFoldDB" id="G3H3T1"/>
<dbReference type="Proteomes" id="UP000001075">
    <property type="component" value="Unassembled WGS sequence"/>
</dbReference>
<organism evidence="2 3">
    <name type="scientific">Cricetulus griseus</name>
    <name type="common">Chinese hamster</name>
    <name type="synonym">Cricetulus barabensis griseus</name>
    <dbReference type="NCBI Taxonomy" id="10029"/>
    <lineage>
        <taxon>Eukaryota</taxon>
        <taxon>Metazoa</taxon>
        <taxon>Chordata</taxon>
        <taxon>Craniata</taxon>
        <taxon>Vertebrata</taxon>
        <taxon>Euteleostomi</taxon>
        <taxon>Mammalia</taxon>
        <taxon>Eutheria</taxon>
        <taxon>Euarchontoglires</taxon>
        <taxon>Glires</taxon>
        <taxon>Rodentia</taxon>
        <taxon>Myomorpha</taxon>
        <taxon>Muroidea</taxon>
        <taxon>Cricetidae</taxon>
        <taxon>Cricetinae</taxon>
        <taxon>Cricetulus</taxon>
    </lineage>
</organism>
<evidence type="ECO:0000313" key="3">
    <source>
        <dbReference type="Proteomes" id="UP000001075"/>
    </source>
</evidence>
<sequence>MTMFYKDTECHQVRVRSGLAQQYINHTSLQEDEKAVGSAAVAASETEHSQ</sequence>
<dbReference type="EMBL" id="JH000131">
    <property type="protein sequence ID" value="EGV97159.1"/>
    <property type="molecule type" value="Genomic_DNA"/>
</dbReference>
<evidence type="ECO:0000256" key="1">
    <source>
        <dbReference type="SAM" id="MobiDB-lite"/>
    </source>
</evidence>
<gene>
    <name evidence="2" type="ORF">I79_004916</name>
</gene>
<accession>G3H3T1</accession>
<dbReference type="InParanoid" id="G3H3T1"/>
<name>G3H3T1_CRIGR</name>
<evidence type="ECO:0000313" key="2">
    <source>
        <dbReference type="EMBL" id="EGV97159.1"/>
    </source>
</evidence>